<evidence type="ECO:0000256" key="4">
    <source>
        <dbReference type="ARBA" id="ARBA00058938"/>
    </source>
</evidence>
<dbReference type="PROSITE" id="PS51078">
    <property type="entry name" value="ICLR_ED"/>
    <property type="match status" value="1"/>
</dbReference>
<evidence type="ECO:0000256" key="5">
    <source>
        <dbReference type="ARBA" id="ARBA00070406"/>
    </source>
</evidence>
<sequence length="253" mass="29115">MQEMVQSVDRSLSILEVLSDYEEGLGITEISEKVNLHKSTVHRLLSTLIQKGYVKQDEDTNKYRLTLKLFELGSKNIGKMDIVNVVKPYLKELMKITNETVHLVVRDGNEIVYVDKVESENTIRMYSRIGKRNPLYCTAVGKAMLSYMEDEKVEQIWNQSKIERLTENTITDMGQFKEHLRLVRKNRYAVDEQENEIGIRCLGAAVLNYRGEVCGAISISGSILSFTEDKIEKFSNILIEYTDKISKELGYKK</sequence>
<dbReference type="CDD" id="cd00090">
    <property type="entry name" value="HTH_ARSR"/>
    <property type="match status" value="1"/>
</dbReference>
<dbReference type="Pfam" id="PF01614">
    <property type="entry name" value="IclR_C"/>
    <property type="match status" value="1"/>
</dbReference>
<evidence type="ECO:0000259" key="7">
    <source>
        <dbReference type="PROSITE" id="PS51078"/>
    </source>
</evidence>
<name>A0A949U0A9_9CLOT</name>
<dbReference type="GO" id="GO:0003700">
    <property type="term" value="F:DNA-binding transcription factor activity"/>
    <property type="evidence" value="ECO:0007669"/>
    <property type="project" value="TreeGrafter"/>
</dbReference>
<comment type="caution">
    <text evidence="8">The sequence shown here is derived from an EMBL/GenBank/DDBJ whole genome shotgun (WGS) entry which is preliminary data.</text>
</comment>
<evidence type="ECO:0000256" key="1">
    <source>
        <dbReference type="ARBA" id="ARBA00023015"/>
    </source>
</evidence>
<dbReference type="SMART" id="SM00346">
    <property type="entry name" value="HTH_ICLR"/>
    <property type="match status" value="1"/>
</dbReference>
<dbReference type="PANTHER" id="PTHR30136">
    <property type="entry name" value="HELIX-TURN-HELIX TRANSCRIPTIONAL REGULATOR, ICLR FAMILY"/>
    <property type="match status" value="1"/>
</dbReference>
<evidence type="ECO:0000313" key="8">
    <source>
        <dbReference type="EMBL" id="MBV7273899.1"/>
    </source>
</evidence>
<evidence type="ECO:0000313" key="9">
    <source>
        <dbReference type="Proteomes" id="UP000694308"/>
    </source>
</evidence>
<evidence type="ECO:0000256" key="3">
    <source>
        <dbReference type="ARBA" id="ARBA00023163"/>
    </source>
</evidence>
<evidence type="ECO:0000256" key="2">
    <source>
        <dbReference type="ARBA" id="ARBA00023125"/>
    </source>
</evidence>
<feature type="domain" description="IclR-ED" evidence="7">
    <location>
        <begin position="68"/>
        <end position="251"/>
    </location>
</feature>
<organism evidence="8 9">
    <name type="scientific">Clostridium thailandense</name>
    <dbReference type="NCBI Taxonomy" id="2794346"/>
    <lineage>
        <taxon>Bacteria</taxon>
        <taxon>Bacillati</taxon>
        <taxon>Bacillota</taxon>
        <taxon>Clostridia</taxon>
        <taxon>Eubacteriales</taxon>
        <taxon>Clostridiaceae</taxon>
        <taxon>Clostridium</taxon>
    </lineage>
</organism>
<feature type="domain" description="HTH iclR-type" evidence="6">
    <location>
        <begin position="5"/>
        <end position="67"/>
    </location>
</feature>
<dbReference type="EMBL" id="JAEEGC010000059">
    <property type="protein sequence ID" value="MBV7273899.1"/>
    <property type="molecule type" value="Genomic_DNA"/>
</dbReference>
<dbReference type="GO" id="GO:0003677">
    <property type="term" value="F:DNA binding"/>
    <property type="evidence" value="ECO:0007669"/>
    <property type="project" value="UniProtKB-KW"/>
</dbReference>
<comment type="function">
    <text evidence="4">May be an activator protein for the gylABX operon.</text>
</comment>
<dbReference type="AlphaFoldDB" id="A0A949U0A9"/>
<reference evidence="8" key="1">
    <citation type="submission" date="2020-12" db="EMBL/GenBank/DDBJ databases">
        <title>Clostridium thailandense sp. nov., a novel acetogenic bacterium isolated from peat land soil in Thailand.</title>
        <authorList>
            <person name="Chaikitkaew S."/>
            <person name="Birkeland N.K."/>
        </authorList>
    </citation>
    <scope>NUCLEOTIDE SEQUENCE</scope>
    <source>
        <strain evidence="8">PL3</strain>
    </source>
</reference>
<keyword evidence="1" id="KW-0805">Transcription regulation</keyword>
<dbReference type="InterPro" id="IPR005471">
    <property type="entry name" value="Tscrpt_reg_IclR_N"/>
</dbReference>
<proteinExistence type="predicted"/>
<accession>A0A949U0A9</accession>
<dbReference type="Pfam" id="PF09339">
    <property type="entry name" value="HTH_IclR"/>
    <property type="match status" value="1"/>
</dbReference>
<dbReference type="InterPro" id="IPR050707">
    <property type="entry name" value="HTH_MetabolicPath_Reg"/>
</dbReference>
<protein>
    <recommendedName>
        <fullName evidence="5">Glycerol operon regulatory protein</fullName>
    </recommendedName>
</protein>
<dbReference type="GO" id="GO:0045892">
    <property type="term" value="P:negative regulation of DNA-templated transcription"/>
    <property type="evidence" value="ECO:0007669"/>
    <property type="project" value="TreeGrafter"/>
</dbReference>
<dbReference type="InterPro" id="IPR014757">
    <property type="entry name" value="Tscrpt_reg_IclR_C"/>
</dbReference>
<dbReference type="Proteomes" id="UP000694308">
    <property type="component" value="Unassembled WGS sequence"/>
</dbReference>
<keyword evidence="2" id="KW-0238">DNA-binding</keyword>
<keyword evidence="9" id="KW-1185">Reference proteome</keyword>
<gene>
    <name evidence="8" type="ORF">I6U48_13400</name>
</gene>
<dbReference type="PROSITE" id="PS51077">
    <property type="entry name" value="HTH_ICLR"/>
    <property type="match status" value="1"/>
</dbReference>
<dbReference type="PANTHER" id="PTHR30136:SF7">
    <property type="entry name" value="HTH-TYPE TRANSCRIPTIONAL REGULATOR KDGR-RELATED"/>
    <property type="match status" value="1"/>
</dbReference>
<evidence type="ECO:0000259" key="6">
    <source>
        <dbReference type="PROSITE" id="PS51077"/>
    </source>
</evidence>
<dbReference type="RefSeq" id="WP_218320968.1">
    <property type="nucleotide sequence ID" value="NZ_JAEEGC010000059.1"/>
</dbReference>
<dbReference type="FunFam" id="1.10.10.10:FF:000056">
    <property type="entry name" value="IclR family transcriptional regulator"/>
    <property type="match status" value="1"/>
</dbReference>
<keyword evidence="3" id="KW-0804">Transcription</keyword>
<dbReference type="InterPro" id="IPR011991">
    <property type="entry name" value="ArsR-like_HTH"/>
</dbReference>